<feature type="transmembrane region" description="Helical" evidence="1">
    <location>
        <begin position="66"/>
        <end position="85"/>
    </location>
</feature>
<evidence type="ECO:0000259" key="2">
    <source>
        <dbReference type="Pfam" id="PF13248"/>
    </source>
</evidence>
<dbReference type="InterPro" id="IPR059113">
    <property type="entry name" value="Znf_ribbon"/>
</dbReference>
<keyword evidence="4" id="KW-1185">Reference proteome</keyword>
<sequence>MALINCPDCKHSVSDTAPACPNCGRPIAPVQVEQTSKSYKGGMLIGFIVAVGGFFSAAAIGGAAGLTIVVIGLLLFVGSAIGGWWHHG</sequence>
<dbReference type="EMBL" id="CP003470">
    <property type="protein sequence ID" value="AGG89932.1"/>
    <property type="molecule type" value="Genomic_DNA"/>
</dbReference>
<evidence type="ECO:0000256" key="1">
    <source>
        <dbReference type="SAM" id="Phobius"/>
    </source>
</evidence>
<dbReference type="Proteomes" id="UP000011859">
    <property type="component" value="Chromosome"/>
</dbReference>
<proteinExistence type="predicted"/>
<dbReference type="OrthoDB" id="5953784at2"/>
<dbReference type="STRING" id="666685.R2APBS1_2855"/>
<dbReference type="Pfam" id="PF13248">
    <property type="entry name" value="Zn_ribbon_3"/>
    <property type="match status" value="1"/>
</dbReference>
<gene>
    <name evidence="3" type="ORF">R2APBS1_2855</name>
</gene>
<feature type="transmembrane region" description="Helical" evidence="1">
    <location>
        <begin position="41"/>
        <end position="60"/>
    </location>
</feature>
<accession>M4NIK9</accession>
<evidence type="ECO:0000313" key="3">
    <source>
        <dbReference type="EMBL" id="AGG89932.1"/>
    </source>
</evidence>
<dbReference type="HOGENOM" id="CLU_2466930_0_0_6"/>
<protein>
    <recommendedName>
        <fullName evidence="2">Putative zinc-ribbon domain-containing protein</fullName>
    </recommendedName>
</protein>
<dbReference type="AlphaFoldDB" id="M4NIK9"/>
<evidence type="ECO:0000313" key="4">
    <source>
        <dbReference type="Proteomes" id="UP000011859"/>
    </source>
</evidence>
<reference evidence="3 4" key="1">
    <citation type="submission" date="2012-04" db="EMBL/GenBank/DDBJ databases">
        <title>Complete genome of Rhodanobacter sp. 2APBS1.</title>
        <authorList>
            <consortium name="US DOE Joint Genome Institute"/>
            <person name="Huntemann M."/>
            <person name="Wei C.-L."/>
            <person name="Han J."/>
            <person name="Detter J.C."/>
            <person name="Han C."/>
            <person name="Tapia R."/>
            <person name="Munk A.C.C."/>
            <person name="Chen A."/>
            <person name="Krypides N."/>
            <person name="Mavromatis K."/>
            <person name="Markowitz V."/>
            <person name="Szeto E."/>
            <person name="Ivanova N."/>
            <person name="Mikhailova N."/>
            <person name="Ovchinnikova G."/>
            <person name="Pagani I."/>
            <person name="Pati A."/>
            <person name="Goodwin L."/>
            <person name="Peters L."/>
            <person name="Pitluck S."/>
            <person name="Woyke T."/>
            <person name="Prakash O."/>
            <person name="Elkins J."/>
            <person name="Brown S."/>
            <person name="Palumbo A."/>
            <person name="Hemme C."/>
            <person name="Zhou J."/>
            <person name="Watson D."/>
            <person name="Jardine P."/>
            <person name="Kostka J."/>
            <person name="Green S."/>
        </authorList>
    </citation>
    <scope>NUCLEOTIDE SEQUENCE [LARGE SCALE GENOMIC DNA]</scope>
    <source>
        <strain evidence="3 4">2APBS1</strain>
    </source>
</reference>
<keyword evidence="1" id="KW-0812">Transmembrane</keyword>
<dbReference type="KEGG" id="rhd:R2APBS1_2855"/>
<feature type="domain" description="Putative zinc-ribbon" evidence="2">
    <location>
        <begin position="4"/>
        <end position="26"/>
    </location>
</feature>
<name>M4NIK9_9GAMM</name>
<organism evidence="3 4">
    <name type="scientific">Rhodanobacter denitrificans</name>
    <dbReference type="NCBI Taxonomy" id="666685"/>
    <lineage>
        <taxon>Bacteria</taxon>
        <taxon>Pseudomonadati</taxon>
        <taxon>Pseudomonadota</taxon>
        <taxon>Gammaproteobacteria</taxon>
        <taxon>Lysobacterales</taxon>
        <taxon>Rhodanobacteraceae</taxon>
        <taxon>Rhodanobacter</taxon>
    </lineage>
</organism>
<keyword evidence="1" id="KW-0472">Membrane</keyword>
<dbReference type="RefSeq" id="WP_015448402.1">
    <property type="nucleotide sequence ID" value="NC_020541.1"/>
</dbReference>
<keyword evidence="1" id="KW-1133">Transmembrane helix</keyword>